<proteinExistence type="predicted"/>
<dbReference type="Pfam" id="PF05305">
    <property type="entry name" value="DUF732"/>
    <property type="match status" value="1"/>
</dbReference>
<evidence type="ECO:0000256" key="2">
    <source>
        <dbReference type="SAM" id="Phobius"/>
    </source>
</evidence>
<accession>A0A0I9UV36</accession>
<keyword evidence="2" id="KW-1133">Transmembrane helix</keyword>
<evidence type="ECO:0000313" key="5">
    <source>
        <dbReference type="Proteomes" id="UP000036334"/>
    </source>
</evidence>
<feature type="region of interest" description="Disordered" evidence="1">
    <location>
        <begin position="99"/>
        <end position="136"/>
    </location>
</feature>
<keyword evidence="2" id="KW-0812">Transmembrane</keyword>
<feature type="transmembrane region" description="Helical" evidence="2">
    <location>
        <begin position="72"/>
        <end position="93"/>
    </location>
</feature>
<feature type="domain" description="DUF732" evidence="3">
    <location>
        <begin position="138"/>
        <end position="208"/>
    </location>
</feature>
<dbReference type="STRING" id="1202450.B586_16200"/>
<dbReference type="Proteomes" id="UP000036334">
    <property type="component" value="Unassembled WGS sequence"/>
</dbReference>
<gene>
    <name evidence="4" type="ORF">ABH38_00730</name>
</gene>
<sequence length="216" mass="22161">MALMAEPGPAADDTAVVDGSETVVVPSSAATEAVDLAWSRDDDRDVQVGIPADIQTELTAVHQSWRATWGKAAALLMAGLIIAAAIVVGHWGFSTLASPHQAAGRAPGASSTPKLSAAPGPAVPATASPPVIESTPDQDSRYVQALNDRGISFANPEGAIYNGKMVCGDIQRGVSVQQIADAFRASNPALTDSANAYVAISVHAYCPQNDKLVAGF</sequence>
<dbReference type="InterPro" id="IPR007969">
    <property type="entry name" value="DUF732"/>
</dbReference>
<evidence type="ECO:0000313" key="4">
    <source>
        <dbReference type="EMBL" id="KLO39248.1"/>
    </source>
</evidence>
<dbReference type="EMBL" id="LDPR01000001">
    <property type="protein sequence ID" value="KLO39248.1"/>
    <property type="molecule type" value="Genomic_DNA"/>
</dbReference>
<evidence type="ECO:0000259" key="3">
    <source>
        <dbReference type="Pfam" id="PF05305"/>
    </source>
</evidence>
<comment type="caution">
    <text evidence="4">The sequence shown here is derived from an EMBL/GenBank/DDBJ whole genome shotgun (WGS) entry which is preliminary data.</text>
</comment>
<organism evidence="4 5">
    <name type="scientific">Mycobacterium haemophilum</name>
    <dbReference type="NCBI Taxonomy" id="29311"/>
    <lineage>
        <taxon>Bacteria</taxon>
        <taxon>Bacillati</taxon>
        <taxon>Actinomycetota</taxon>
        <taxon>Actinomycetes</taxon>
        <taxon>Mycobacteriales</taxon>
        <taxon>Mycobacteriaceae</taxon>
        <taxon>Mycobacterium</taxon>
    </lineage>
</organism>
<dbReference type="PATRIC" id="fig|29311.18.peg.156"/>
<dbReference type="AlphaFoldDB" id="A0A0I9UV36"/>
<dbReference type="OrthoDB" id="4729390at2"/>
<reference evidence="4 5" key="1">
    <citation type="submission" date="2015-05" db="EMBL/GenBank/DDBJ databases">
        <title>Genome sequence of Mycobacterium haemophilum.</title>
        <authorList>
            <person name="Greninger A.L."/>
            <person name="Cunningham G."/>
            <person name="Miller S."/>
        </authorList>
    </citation>
    <scope>NUCLEOTIDE SEQUENCE [LARGE SCALE GENOMIC DNA]</scope>
    <source>
        <strain evidence="5">UC1</strain>
    </source>
</reference>
<keyword evidence="2" id="KW-0472">Membrane</keyword>
<evidence type="ECO:0000256" key="1">
    <source>
        <dbReference type="SAM" id="MobiDB-lite"/>
    </source>
</evidence>
<protein>
    <recommendedName>
        <fullName evidence="3">DUF732 domain-containing protein</fullName>
    </recommendedName>
</protein>
<name>A0A0I9UV36_9MYCO</name>
<keyword evidence="5" id="KW-1185">Reference proteome</keyword>